<evidence type="ECO:0000256" key="1">
    <source>
        <dbReference type="ARBA" id="ARBA00022723"/>
    </source>
</evidence>
<evidence type="ECO:0000313" key="6">
    <source>
        <dbReference type="Ensembl" id="ENSCSAVP00000015155.1"/>
    </source>
</evidence>
<comment type="similarity">
    <text evidence="4">Belongs to the zinc-containing alcohol dehydrogenase family.</text>
</comment>
<evidence type="ECO:0000256" key="2">
    <source>
        <dbReference type="ARBA" id="ARBA00022833"/>
    </source>
</evidence>
<dbReference type="GO" id="GO:0016491">
    <property type="term" value="F:oxidoreductase activity"/>
    <property type="evidence" value="ECO:0007669"/>
    <property type="project" value="UniProtKB-KW"/>
</dbReference>
<keyword evidence="1 4" id="KW-0479">Metal-binding</keyword>
<dbReference type="SUPFAM" id="SSF50129">
    <property type="entry name" value="GroES-like"/>
    <property type="match status" value="1"/>
</dbReference>
<feature type="domain" description="Enoyl reductase (ER)" evidence="5">
    <location>
        <begin position="8"/>
        <end position="367"/>
    </location>
</feature>
<dbReference type="Proteomes" id="UP000007875">
    <property type="component" value="Unassembled WGS sequence"/>
</dbReference>
<dbReference type="Pfam" id="PF08240">
    <property type="entry name" value="ADH_N"/>
    <property type="match status" value="1"/>
</dbReference>
<dbReference type="SMART" id="SM00829">
    <property type="entry name" value="PKS_ER"/>
    <property type="match status" value="1"/>
</dbReference>
<accession>H2ZC39</accession>
<reference evidence="7" key="1">
    <citation type="submission" date="2003-08" db="EMBL/GenBank/DDBJ databases">
        <authorList>
            <person name="Birren B."/>
            <person name="Nusbaum C."/>
            <person name="Abebe A."/>
            <person name="Abouelleil A."/>
            <person name="Adekoya E."/>
            <person name="Ait-zahra M."/>
            <person name="Allen N."/>
            <person name="Allen T."/>
            <person name="An P."/>
            <person name="Anderson M."/>
            <person name="Anderson S."/>
            <person name="Arachchi H."/>
            <person name="Armbruster J."/>
            <person name="Bachantsang P."/>
            <person name="Baldwin J."/>
            <person name="Barry A."/>
            <person name="Bayul T."/>
            <person name="Blitshsteyn B."/>
            <person name="Bloom T."/>
            <person name="Blye J."/>
            <person name="Boguslavskiy L."/>
            <person name="Borowsky M."/>
            <person name="Boukhgalter B."/>
            <person name="Brunache A."/>
            <person name="Butler J."/>
            <person name="Calixte N."/>
            <person name="Calvo S."/>
            <person name="Camarata J."/>
            <person name="Campo K."/>
            <person name="Chang J."/>
            <person name="Cheshatsang Y."/>
            <person name="Citroen M."/>
            <person name="Collymore A."/>
            <person name="Considine T."/>
            <person name="Cook A."/>
            <person name="Cooke P."/>
            <person name="Corum B."/>
            <person name="Cuomo C."/>
            <person name="David R."/>
            <person name="Dawoe T."/>
            <person name="Degray S."/>
            <person name="Dodge S."/>
            <person name="Dooley K."/>
            <person name="Dorje P."/>
            <person name="Dorjee K."/>
            <person name="Dorris L."/>
            <person name="Duffey N."/>
            <person name="Dupes A."/>
            <person name="Elkins T."/>
            <person name="Engels R."/>
            <person name="Erickson J."/>
            <person name="Farina A."/>
            <person name="Faro S."/>
            <person name="Ferreira P."/>
            <person name="Fischer H."/>
            <person name="Fitzgerald M."/>
            <person name="Foley K."/>
            <person name="Gage D."/>
            <person name="Galagan J."/>
            <person name="Gearin G."/>
            <person name="Gnerre S."/>
            <person name="Gnirke A."/>
            <person name="Goyette A."/>
            <person name="Graham J."/>
            <person name="Grandbois E."/>
            <person name="Gyaltsen K."/>
            <person name="Hafez N."/>
            <person name="Hagopian D."/>
            <person name="Hagos B."/>
            <person name="Hall J."/>
            <person name="Hatcher B."/>
            <person name="Heller A."/>
            <person name="Higgins H."/>
            <person name="Honan T."/>
            <person name="Horn A."/>
            <person name="Houde N."/>
            <person name="Hughes L."/>
            <person name="Hulme W."/>
            <person name="Husby E."/>
            <person name="Iliev I."/>
            <person name="Jaffe D."/>
            <person name="Jones C."/>
            <person name="Kamal M."/>
            <person name="Kamat A."/>
            <person name="Kamvysselis M."/>
            <person name="Karlsson E."/>
            <person name="Kells C."/>
            <person name="Kieu A."/>
            <person name="Kisner P."/>
            <person name="Kodira C."/>
            <person name="Kulbokas E."/>
            <person name="Labutti K."/>
            <person name="Lama D."/>
            <person name="Landers T."/>
            <person name="Leger J."/>
            <person name="Levine S."/>
            <person name="Lewis D."/>
            <person name="Lewis T."/>
            <person name="Lindblad-toh K."/>
            <person name="Liu X."/>
            <person name="Lokyitsang T."/>
            <person name="Lokyitsang Y."/>
            <person name="Lucien O."/>
            <person name="Lui A."/>
            <person name="Ma L.J."/>
            <person name="Mabbitt R."/>
            <person name="Macdonald J."/>
            <person name="Maclean C."/>
            <person name="Major J."/>
            <person name="Manning J."/>
            <person name="Marabella R."/>
            <person name="Maru K."/>
            <person name="Matthews C."/>
            <person name="Mauceli E."/>
            <person name="Mccarthy M."/>
            <person name="Mcdonough S."/>
            <person name="Mcghee T."/>
            <person name="Meldrim J."/>
            <person name="Meneus L."/>
            <person name="Mesirov J."/>
            <person name="Mihalev A."/>
            <person name="Mihova T."/>
            <person name="Mikkelsen T."/>
            <person name="Mlenga V."/>
            <person name="Moru K."/>
            <person name="Mozes J."/>
            <person name="Mulrain L."/>
            <person name="Munson G."/>
            <person name="Naylor J."/>
            <person name="Newes C."/>
            <person name="Nguyen C."/>
            <person name="Nguyen N."/>
            <person name="Nguyen T."/>
            <person name="Nicol R."/>
            <person name="Nielsen C."/>
            <person name="Nizzari M."/>
            <person name="Norbu C."/>
            <person name="Norbu N."/>
            <person name="O'donnell P."/>
            <person name="Okoawo O."/>
            <person name="O'leary S."/>
            <person name="Omotosho B."/>
            <person name="O'neill K."/>
            <person name="Osman S."/>
            <person name="Parker S."/>
            <person name="Perrin D."/>
            <person name="Phunkhang P."/>
            <person name="Piqani B."/>
            <person name="Purcell S."/>
            <person name="Rachupka T."/>
            <person name="Ramasamy U."/>
            <person name="Rameau R."/>
            <person name="Ray V."/>
            <person name="Raymond C."/>
            <person name="Retta R."/>
            <person name="Richardson S."/>
            <person name="Rise C."/>
            <person name="Rodriguez J."/>
            <person name="Rogers J."/>
            <person name="Rogov P."/>
            <person name="Rutman M."/>
            <person name="Schupbach R."/>
            <person name="Seaman C."/>
            <person name="Settipalli S."/>
            <person name="Sharpe T."/>
            <person name="Sheridan J."/>
            <person name="Sherpa N."/>
            <person name="Shi J."/>
            <person name="Smirnov S."/>
            <person name="Smith C."/>
            <person name="Sougnez C."/>
            <person name="Spencer B."/>
            <person name="Stalker J."/>
            <person name="Stange-thomann N."/>
            <person name="Stavropoulos S."/>
            <person name="Stetson K."/>
            <person name="Stone C."/>
            <person name="Stone S."/>
            <person name="Stubbs M."/>
            <person name="Talamas J."/>
            <person name="Tchuinga P."/>
            <person name="Tenzing P."/>
            <person name="Tesfaye S."/>
            <person name="Theodore J."/>
            <person name="Thoulutsang Y."/>
            <person name="Topham K."/>
            <person name="Towey S."/>
            <person name="Tsamla T."/>
            <person name="Tsomo N."/>
            <person name="Vallee D."/>
            <person name="Vassiliev H."/>
            <person name="Venkataraman V."/>
            <person name="Vinson J."/>
            <person name="Vo A."/>
            <person name="Wade C."/>
            <person name="Wang S."/>
            <person name="Wangchuk T."/>
            <person name="Wangdi T."/>
            <person name="Whittaker C."/>
            <person name="Wilkinson J."/>
            <person name="Wu Y."/>
            <person name="Wyman D."/>
            <person name="Yadav S."/>
            <person name="Yang S."/>
            <person name="Yang X."/>
            <person name="Yeager S."/>
            <person name="Yee E."/>
            <person name="Young G."/>
            <person name="Zainoun J."/>
            <person name="Zembeck L."/>
            <person name="Zimmer A."/>
            <person name="Zody M."/>
            <person name="Lander E."/>
        </authorList>
    </citation>
    <scope>NUCLEOTIDE SEQUENCE [LARGE SCALE GENOMIC DNA]</scope>
</reference>
<dbReference type="PANTHER" id="PTHR43401:SF4">
    <property type="entry name" value="D-ARABINOSE 1-DEHYDROGENASE (NADP(+))"/>
    <property type="match status" value="1"/>
</dbReference>
<keyword evidence="7" id="KW-1185">Reference proteome</keyword>
<dbReference type="Pfam" id="PF00107">
    <property type="entry name" value="ADH_zinc_N"/>
    <property type="match status" value="1"/>
</dbReference>
<sequence length="376" mass="39997">MKKAEIVEARKPLKLSEAAVPKAPKDGAVVKLLYSGICHSDIHQIDNGFDVGGRFTCLTDNPLYQFPIVPGHEMAGVVHSLGSNAGSAEVKVGDRVAVFPWIGCNKCGYCNNGYTQFCKEKHHTMGFGAVPGGYSNYTTVVHHKFLVKVPASMPLSIATMLPCSGITTYNAVTTALPAIQKATTFKGKASMLIIGAGGLGLWALQIAKSVLPTTTNIVVADISEGKLGNAKDRGADATVAWEPSKSEEQIIKDTSQLGNDDGYDAIIDFVNTGVTSTRAFECLNTDGLQVCVGLFGGAASFPLPVVALSEKGMKGVYVGRLQQLKDLFALVEKNKLTPPPLVYYKLEEINSALDLLRVGKINGRGIIKHEGANEDA</sequence>
<dbReference type="PANTHER" id="PTHR43401">
    <property type="entry name" value="L-THREONINE 3-DEHYDROGENASE"/>
    <property type="match status" value="1"/>
</dbReference>
<dbReference type="AlphaFoldDB" id="H2ZC39"/>
<name>H2ZC39_CIOSA</name>
<keyword evidence="2 4" id="KW-0862">Zinc</keyword>
<keyword evidence="3" id="KW-0560">Oxidoreductase</keyword>
<reference evidence="6" key="3">
    <citation type="submission" date="2025-09" db="UniProtKB">
        <authorList>
            <consortium name="Ensembl"/>
        </authorList>
    </citation>
    <scope>IDENTIFICATION</scope>
</reference>
<dbReference type="OMA" id="CERGHHS"/>
<dbReference type="eggNOG" id="KOG1198">
    <property type="taxonomic scope" value="Eukaryota"/>
</dbReference>
<dbReference type="InParanoid" id="H2ZC39"/>
<dbReference type="Gene3D" id="3.90.180.10">
    <property type="entry name" value="Medium-chain alcohol dehydrogenases, catalytic domain"/>
    <property type="match status" value="1"/>
</dbReference>
<dbReference type="InterPro" id="IPR011032">
    <property type="entry name" value="GroES-like_sf"/>
</dbReference>
<dbReference type="CDD" id="cd08240">
    <property type="entry name" value="6_hydroxyhexanoate_dh_like"/>
    <property type="match status" value="1"/>
</dbReference>
<protein>
    <recommendedName>
        <fullName evidence="5">Enoyl reductase (ER) domain-containing protein</fullName>
    </recommendedName>
</protein>
<proteinExistence type="inferred from homology"/>
<evidence type="ECO:0000259" key="5">
    <source>
        <dbReference type="SMART" id="SM00829"/>
    </source>
</evidence>
<dbReference type="GeneTree" id="ENSGT00550000075207"/>
<dbReference type="InterPro" id="IPR013149">
    <property type="entry name" value="ADH-like_C"/>
</dbReference>
<dbReference type="GO" id="GO:0008270">
    <property type="term" value="F:zinc ion binding"/>
    <property type="evidence" value="ECO:0007669"/>
    <property type="project" value="InterPro"/>
</dbReference>
<evidence type="ECO:0000256" key="4">
    <source>
        <dbReference type="RuleBase" id="RU361277"/>
    </source>
</evidence>
<dbReference type="Ensembl" id="ENSCSAVT00000015329.1">
    <property type="protein sequence ID" value="ENSCSAVP00000015155.1"/>
    <property type="gene ID" value="ENSCSAVG00000008883.1"/>
</dbReference>
<dbReference type="Gene3D" id="3.40.50.720">
    <property type="entry name" value="NAD(P)-binding Rossmann-like Domain"/>
    <property type="match status" value="1"/>
</dbReference>
<dbReference type="InterPro" id="IPR013154">
    <property type="entry name" value="ADH-like_N"/>
</dbReference>
<organism evidence="6 7">
    <name type="scientific">Ciona savignyi</name>
    <name type="common">Pacific transparent sea squirt</name>
    <dbReference type="NCBI Taxonomy" id="51511"/>
    <lineage>
        <taxon>Eukaryota</taxon>
        <taxon>Metazoa</taxon>
        <taxon>Chordata</taxon>
        <taxon>Tunicata</taxon>
        <taxon>Ascidiacea</taxon>
        <taxon>Phlebobranchia</taxon>
        <taxon>Cionidae</taxon>
        <taxon>Ciona</taxon>
    </lineage>
</organism>
<dbReference type="FunCoup" id="H2ZC39">
    <property type="interactions" value="20"/>
</dbReference>
<dbReference type="InterPro" id="IPR036291">
    <property type="entry name" value="NAD(P)-bd_dom_sf"/>
</dbReference>
<reference evidence="6" key="2">
    <citation type="submission" date="2025-08" db="UniProtKB">
        <authorList>
            <consortium name="Ensembl"/>
        </authorList>
    </citation>
    <scope>IDENTIFICATION</scope>
</reference>
<dbReference type="InterPro" id="IPR050129">
    <property type="entry name" value="Zn_alcohol_dh"/>
</dbReference>
<dbReference type="STRING" id="51511.ENSCSAVP00000015155"/>
<dbReference type="InterPro" id="IPR002328">
    <property type="entry name" value="ADH_Zn_CS"/>
</dbReference>
<dbReference type="PROSITE" id="PS00059">
    <property type="entry name" value="ADH_ZINC"/>
    <property type="match status" value="1"/>
</dbReference>
<evidence type="ECO:0000256" key="3">
    <source>
        <dbReference type="ARBA" id="ARBA00023002"/>
    </source>
</evidence>
<evidence type="ECO:0000313" key="7">
    <source>
        <dbReference type="Proteomes" id="UP000007875"/>
    </source>
</evidence>
<comment type="cofactor">
    <cofactor evidence="4">
        <name>Zn(2+)</name>
        <dbReference type="ChEBI" id="CHEBI:29105"/>
    </cofactor>
</comment>
<dbReference type="InterPro" id="IPR020843">
    <property type="entry name" value="ER"/>
</dbReference>
<dbReference type="SUPFAM" id="SSF51735">
    <property type="entry name" value="NAD(P)-binding Rossmann-fold domains"/>
    <property type="match status" value="1"/>
</dbReference>
<dbReference type="HOGENOM" id="CLU_026673_11_2_1"/>